<feature type="compositionally biased region" description="Polar residues" evidence="1">
    <location>
        <begin position="27"/>
        <end position="38"/>
    </location>
</feature>
<evidence type="ECO:0000256" key="1">
    <source>
        <dbReference type="SAM" id="MobiDB-lite"/>
    </source>
</evidence>
<sequence>MNPKKKQNLRRSPRRENGRIRRPQEPVHSSYTPLSTTVGRVHAQMEDEKILPKPHKLRSPPNRRDQKLYCEYHRDHGHDTDDFRLLKAEITKLIQRGHLKEFVKKNQERSPRRQRESPRRNTRPRSQIPPRKTGRIDTISGGLAGGGDTSNSRKEYARRVVYRMAPMTTIDREIISFSEEGPEGIEVPHDDPLIISPVIANFLVARLLVDTGSSADILYLATYDRLGLPRNLLKPACKPLTGFTGLDKANEPGLSGPSGGPAHQFGPDSAPAH</sequence>
<protein>
    <submittedName>
        <fullName evidence="2">Uncharacterized protein</fullName>
    </submittedName>
</protein>
<feature type="region of interest" description="Disordered" evidence="1">
    <location>
        <begin position="248"/>
        <end position="273"/>
    </location>
</feature>
<feature type="compositionally biased region" description="Basic residues" evidence="1">
    <location>
        <begin position="1"/>
        <end position="13"/>
    </location>
</feature>
<organism evidence="2 3">
    <name type="scientific">Lithospermum erythrorhizon</name>
    <name type="common">Purple gromwell</name>
    <name type="synonym">Lithospermum officinale var. erythrorhizon</name>
    <dbReference type="NCBI Taxonomy" id="34254"/>
    <lineage>
        <taxon>Eukaryota</taxon>
        <taxon>Viridiplantae</taxon>
        <taxon>Streptophyta</taxon>
        <taxon>Embryophyta</taxon>
        <taxon>Tracheophyta</taxon>
        <taxon>Spermatophyta</taxon>
        <taxon>Magnoliopsida</taxon>
        <taxon>eudicotyledons</taxon>
        <taxon>Gunneridae</taxon>
        <taxon>Pentapetalae</taxon>
        <taxon>asterids</taxon>
        <taxon>lamiids</taxon>
        <taxon>Boraginales</taxon>
        <taxon>Boraginaceae</taxon>
        <taxon>Boraginoideae</taxon>
        <taxon>Lithospermeae</taxon>
        <taxon>Lithospermum</taxon>
    </lineage>
</organism>
<dbReference type="AlphaFoldDB" id="A0AAV3QEU7"/>
<reference evidence="2 3" key="1">
    <citation type="submission" date="2024-01" db="EMBL/GenBank/DDBJ databases">
        <title>The complete chloroplast genome sequence of Lithospermum erythrorhizon: insights into the phylogenetic relationship among Boraginaceae species and the maternal lineages of purple gromwells.</title>
        <authorList>
            <person name="Okada T."/>
            <person name="Watanabe K."/>
        </authorList>
    </citation>
    <scope>NUCLEOTIDE SEQUENCE [LARGE SCALE GENOMIC DNA]</scope>
</reference>
<keyword evidence="3" id="KW-1185">Reference proteome</keyword>
<evidence type="ECO:0000313" key="3">
    <source>
        <dbReference type="Proteomes" id="UP001454036"/>
    </source>
</evidence>
<dbReference type="Proteomes" id="UP001454036">
    <property type="component" value="Unassembled WGS sequence"/>
</dbReference>
<accession>A0AAV3QEU7</accession>
<proteinExistence type="predicted"/>
<name>A0AAV3QEU7_LITER</name>
<feature type="region of interest" description="Disordered" evidence="1">
    <location>
        <begin position="1"/>
        <end position="65"/>
    </location>
</feature>
<feature type="compositionally biased region" description="Basic and acidic residues" evidence="1">
    <location>
        <begin position="14"/>
        <end position="25"/>
    </location>
</feature>
<feature type="region of interest" description="Disordered" evidence="1">
    <location>
        <begin position="101"/>
        <end position="151"/>
    </location>
</feature>
<feature type="compositionally biased region" description="Basic and acidic residues" evidence="1">
    <location>
        <begin position="101"/>
        <end position="119"/>
    </location>
</feature>
<dbReference type="PANTHER" id="PTHR33240:SF15">
    <property type="entry name" value="GAG-PRO-LIKE PROTEIN"/>
    <property type="match status" value="1"/>
</dbReference>
<dbReference type="PANTHER" id="PTHR33240">
    <property type="entry name" value="OS08G0508500 PROTEIN"/>
    <property type="match status" value="1"/>
</dbReference>
<comment type="caution">
    <text evidence="2">The sequence shown here is derived from an EMBL/GenBank/DDBJ whole genome shotgun (WGS) entry which is preliminary data.</text>
</comment>
<evidence type="ECO:0000313" key="2">
    <source>
        <dbReference type="EMBL" id="GAA0162607.1"/>
    </source>
</evidence>
<gene>
    <name evidence="2" type="ORF">LIER_39441</name>
</gene>
<dbReference type="EMBL" id="BAABME010021178">
    <property type="protein sequence ID" value="GAA0162607.1"/>
    <property type="molecule type" value="Genomic_DNA"/>
</dbReference>